<gene>
    <name evidence="2" type="ORF">JOF56_011152</name>
</gene>
<evidence type="ECO:0000313" key="2">
    <source>
        <dbReference type="EMBL" id="MBP2330767.1"/>
    </source>
</evidence>
<dbReference type="EMBL" id="JAGINW010000001">
    <property type="protein sequence ID" value="MBP2330767.1"/>
    <property type="molecule type" value="Genomic_DNA"/>
</dbReference>
<dbReference type="Pfam" id="PF06259">
    <property type="entry name" value="Abhydrolase_8"/>
    <property type="match status" value="1"/>
</dbReference>
<reference evidence="2 3" key="1">
    <citation type="submission" date="2021-03" db="EMBL/GenBank/DDBJ databases">
        <title>Sequencing the genomes of 1000 actinobacteria strains.</title>
        <authorList>
            <person name="Klenk H.-P."/>
        </authorList>
    </citation>
    <scope>NUCLEOTIDE SEQUENCE [LARGE SCALE GENOMIC DNA]</scope>
    <source>
        <strain evidence="2 3">DSM 46670</strain>
    </source>
</reference>
<dbReference type="SUPFAM" id="SSF53474">
    <property type="entry name" value="alpha/beta-Hydrolases"/>
    <property type="match status" value="1"/>
</dbReference>
<dbReference type="RefSeq" id="WP_209647446.1">
    <property type="nucleotide sequence ID" value="NZ_JAGINW010000001.1"/>
</dbReference>
<dbReference type="InterPro" id="IPR010427">
    <property type="entry name" value="DUF1023"/>
</dbReference>
<sequence>MLSFPELRDAEPAVFSRAAGKWQRFAQLIGERGDELAKQIKSLEKWTGKGSEAAKGDLNEQRKRLADAAEQMGRIPPVLTQVGTILTADQARLREAIATANDNSLVIQPDGTVVATDRTVGNTPYPVPGRSPQQTLPDQKQVAAQLTPVVQGILRHATAADEEAAAALRKLTAQAAGMAPGAKDATVIAGNTSIPGPKAKPGEVNDWWKSLTPQQQESLLFMHSEKIGNLDGIPAEVRDRANRAVLAQEKAKLIEMRDQDPGKAAEINGKLKGIGEIEDRLNTKPSAEHQQPYLLKISSDGTGRAIVAMGNPDTAKNVATYVPGTYSTVADMKTDLTRADQMVLAAKNAGSPSTSVITWVGYEAPQGIPEAAQNKFADNGKAALNNFQDGLRETHQGEKSHNTVVGHSYGTVLIGHAARDGKLNADEAVFVASPGVGVTNVKDLHLTGVPEDKVADRVHSTTAQYDPINVVAGTHGPSPTQFTNTFESAPGPPSAVGWNQAVHSMYWETGNPALTNMGNIIAGKPTF</sequence>
<organism evidence="2 3">
    <name type="scientific">Kibdelosporangium banguiense</name>
    <dbReference type="NCBI Taxonomy" id="1365924"/>
    <lineage>
        <taxon>Bacteria</taxon>
        <taxon>Bacillati</taxon>
        <taxon>Actinomycetota</taxon>
        <taxon>Actinomycetes</taxon>
        <taxon>Pseudonocardiales</taxon>
        <taxon>Pseudonocardiaceae</taxon>
        <taxon>Kibdelosporangium</taxon>
    </lineage>
</organism>
<keyword evidence="3" id="KW-1185">Reference proteome</keyword>
<accession>A0ABS4U279</accession>
<name>A0ABS4U279_9PSEU</name>
<dbReference type="Proteomes" id="UP001519332">
    <property type="component" value="Unassembled WGS sequence"/>
</dbReference>
<proteinExistence type="predicted"/>
<protein>
    <recommendedName>
        <fullName evidence="1">DUF1023 domain-containing protein</fullName>
    </recommendedName>
</protein>
<evidence type="ECO:0000259" key="1">
    <source>
        <dbReference type="Pfam" id="PF06259"/>
    </source>
</evidence>
<evidence type="ECO:0000313" key="3">
    <source>
        <dbReference type="Proteomes" id="UP001519332"/>
    </source>
</evidence>
<comment type="caution">
    <text evidence="2">The sequence shown here is derived from an EMBL/GenBank/DDBJ whole genome shotgun (WGS) entry which is preliminary data.</text>
</comment>
<dbReference type="InterPro" id="IPR029058">
    <property type="entry name" value="AB_hydrolase_fold"/>
</dbReference>
<feature type="domain" description="DUF1023" evidence="1">
    <location>
        <begin position="301"/>
        <end position="447"/>
    </location>
</feature>